<feature type="non-terminal residue" evidence="1">
    <location>
        <position position="1"/>
    </location>
</feature>
<organism evidence="1">
    <name type="scientific">marine metagenome</name>
    <dbReference type="NCBI Taxonomy" id="408172"/>
    <lineage>
        <taxon>unclassified sequences</taxon>
        <taxon>metagenomes</taxon>
        <taxon>ecological metagenomes</taxon>
    </lineage>
</organism>
<sequence length="177" mass="17915">DLKVSSHITASANISSSGTVTAEHFYSSDDALIDGTVTSGYSNIGYSLTVNTNAHGGGDFRVKSVNNDYQIFSDSNTDKVGIGHSSAPTLTSVLTVGGDITATHISASGNVSASGTVYASNFESAGSAGEIISFNDNLNITGYITASGDINTTAGRVYEAGTSVIDHATAMAIVFGG</sequence>
<proteinExistence type="predicted"/>
<evidence type="ECO:0000313" key="1">
    <source>
        <dbReference type="EMBL" id="SVC21359.1"/>
    </source>
</evidence>
<dbReference type="EMBL" id="UINC01079393">
    <property type="protein sequence ID" value="SVC21359.1"/>
    <property type="molecule type" value="Genomic_DNA"/>
</dbReference>
<reference evidence="1" key="1">
    <citation type="submission" date="2018-05" db="EMBL/GenBank/DDBJ databases">
        <authorList>
            <person name="Lanie J.A."/>
            <person name="Ng W.-L."/>
            <person name="Kazmierczak K.M."/>
            <person name="Andrzejewski T.M."/>
            <person name="Davidsen T.M."/>
            <person name="Wayne K.J."/>
            <person name="Tettelin H."/>
            <person name="Glass J.I."/>
            <person name="Rusch D."/>
            <person name="Podicherti R."/>
            <person name="Tsui H.-C.T."/>
            <person name="Winkler M.E."/>
        </authorList>
    </citation>
    <scope>NUCLEOTIDE SEQUENCE</scope>
</reference>
<accession>A0A382KB11</accession>
<protein>
    <submittedName>
        <fullName evidence="1">Uncharacterized protein</fullName>
    </submittedName>
</protein>
<gene>
    <name evidence="1" type="ORF">METZ01_LOCUS274213</name>
</gene>
<dbReference type="AlphaFoldDB" id="A0A382KB11"/>
<name>A0A382KB11_9ZZZZ</name>